<dbReference type="Pfam" id="PF13358">
    <property type="entry name" value="DDE_3"/>
    <property type="match status" value="1"/>
</dbReference>
<reference evidence="3" key="1">
    <citation type="submission" date="2022-03" db="EMBL/GenBank/DDBJ databases">
        <authorList>
            <person name="Tunstrom K."/>
        </authorList>
    </citation>
    <scope>NUCLEOTIDE SEQUENCE</scope>
</reference>
<feature type="domain" description="Tc1-like transposase DDE" evidence="2">
    <location>
        <begin position="106"/>
        <end position="229"/>
    </location>
</feature>
<comment type="caution">
    <text evidence="3">The sequence shown here is derived from an EMBL/GenBank/DDBJ whole genome shotgun (WGS) entry which is preliminary data.</text>
</comment>
<organism evidence="3 4">
    <name type="scientific">Euphydryas editha</name>
    <name type="common">Edith's checkerspot</name>
    <dbReference type="NCBI Taxonomy" id="104508"/>
    <lineage>
        <taxon>Eukaryota</taxon>
        <taxon>Metazoa</taxon>
        <taxon>Ecdysozoa</taxon>
        <taxon>Arthropoda</taxon>
        <taxon>Hexapoda</taxon>
        <taxon>Insecta</taxon>
        <taxon>Pterygota</taxon>
        <taxon>Neoptera</taxon>
        <taxon>Endopterygota</taxon>
        <taxon>Lepidoptera</taxon>
        <taxon>Glossata</taxon>
        <taxon>Ditrysia</taxon>
        <taxon>Papilionoidea</taxon>
        <taxon>Nymphalidae</taxon>
        <taxon>Nymphalinae</taxon>
        <taxon>Euphydryas</taxon>
    </lineage>
</organism>
<name>A0AAU9TZJ3_EUPED</name>
<accession>A0AAU9TZJ3</accession>
<protein>
    <recommendedName>
        <fullName evidence="2">Tc1-like transposase DDE domain-containing protein</fullName>
    </recommendedName>
</protein>
<evidence type="ECO:0000259" key="2">
    <source>
        <dbReference type="Pfam" id="PF13358"/>
    </source>
</evidence>
<evidence type="ECO:0000313" key="3">
    <source>
        <dbReference type="EMBL" id="CAH2090907.1"/>
    </source>
</evidence>
<dbReference type="PANTHER" id="PTHR33939">
    <property type="entry name" value="PROTEIN CBG22215"/>
    <property type="match status" value="1"/>
</dbReference>
<evidence type="ECO:0000313" key="4">
    <source>
        <dbReference type="Proteomes" id="UP001153954"/>
    </source>
</evidence>
<keyword evidence="4" id="KW-1185">Reference proteome</keyword>
<dbReference type="Gene3D" id="3.30.420.10">
    <property type="entry name" value="Ribonuclease H-like superfamily/Ribonuclease H"/>
    <property type="match status" value="1"/>
</dbReference>
<dbReference type="EMBL" id="CAKOGL010000010">
    <property type="protein sequence ID" value="CAH2090907.1"/>
    <property type="molecule type" value="Genomic_DNA"/>
</dbReference>
<dbReference type="Proteomes" id="UP001153954">
    <property type="component" value="Unassembled WGS sequence"/>
</dbReference>
<gene>
    <name evidence="3" type="ORF">EEDITHA_LOCUS6818</name>
</gene>
<feature type="compositionally biased region" description="Low complexity" evidence="1">
    <location>
        <begin position="292"/>
        <end position="306"/>
    </location>
</feature>
<proteinExistence type="predicted"/>
<sequence>MMIEKPEIVRWRYDYLSKIIKLREERRKIYYLDETWLNEGHTKSKVWQDLSIQSTREARREGLSTGLKAPSGKGKRLIILHIGSEDGFLNGGELIFASKKGEGDYHQEMNAKMFEEWFSKILKKIEPNSIIVMDNAPYHSRRLERIPSMIWLKSDIQKWLTEKGIPFQPSMLKRNLIDLVKPEKYKYMAYVIDTHAEKNNIEVLRLPPYHCELNPIEMIWGQVKGYVAGKNTTFKMADLKKLLEEALQLITPAAWQKCINHVIKEEKKMAELDHITDMVADKFIIQVTEDSTSSDCSSSESEVNDSLNISDF</sequence>
<dbReference type="GO" id="GO:0003676">
    <property type="term" value="F:nucleic acid binding"/>
    <property type="evidence" value="ECO:0007669"/>
    <property type="project" value="InterPro"/>
</dbReference>
<evidence type="ECO:0000256" key="1">
    <source>
        <dbReference type="SAM" id="MobiDB-lite"/>
    </source>
</evidence>
<dbReference type="InterPro" id="IPR038717">
    <property type="entry name" value="Tc1-like_DDE_dom"/>
</dbReference>
<dbReference type="InterPro" id="IPR036397">
    <property type="entry name" value="RNaseH_sf"/>
</dbReference>
<feature type="region of interest" description="Disordered" evidence="1">
    <location>
        <begin position="292"/>
        <end position="312"/>
    </location>
</feature>
<dbReference type="PANTHER" id="PTHR33939:SF1">
    <property type="entry name" value="DUF4371 DOMAIN-CONTAINING PROTEIN"/>
    <property type="match status" value="1"/>
</dbReference>
<dbReference type="AlphaFoldDB" id="A0AAU9TZJ3"/>